<gene>
    <name evidence="1" type="ORF">KUTeg_013386</name>
</gene>
<proteinExistence type="predicted"/>
<name>A0ABQ9ETK3_TEGGR</name>
<reference evidence="1 2" key="1">
    <citation type="submission" date="2022-12" db="EMBL/GenBank/DDBJ databases">
        <title>Chromosome-level genome of Tegillarca granosa.</title>
        <authorList>
            <person name="Kim J."/>
        </authorList>
    </citation>
    <scope>NUCLEOTIDE SEQUENCE [LARGE SCALE GENOMIC DNA]</scope>
    <source>
        <strain evidence="1">Teg-2019</strain>
        <tissue evidence="1">Adductor muscle</tissue>
    </source>
</reference>
<keyword evidence="2" id="KW-1185">Reference proteome</keyword>
<protein>
    <submittedName>
        <fullName evidence="1">Uncharacterized protein</fullName>
    </submittedName>
</protein>
<organism evidence="1 2">
    <name type="scientific">Tegillarca granosa</name>
    <name type="common">Malaysian cockle</name>
    <name type="synonym">Anadara granosa</name>
    <dbReference type="NCBI Taxonomy" id="220873"/>
    <lineage>
        <taxon>Eukaryota</taxon>
        <taxon>Metazoa</taxon>
        <taxon>Spiralia</taxon>
        <taxon>Lophotrochozoa</taxon>
        <taxon>Mollusca</taxon>
        <taxon>Bivalvia</taxon>
        <taxon>Autobranchia</taxon>
        <taxon>Pteriomorphia</taxon>
        <taxon>Arcoida</taxon>
        <taxon>Arcoidea</taxon>
        <taxon>Arcidae</taxon>
        <taxon>Tegillarca</taxon>
    </lineage>
</organism>
<evidence type="ECO:0000313" key="1">
    <source>
        <dbReference type="EMBL" id="KAJ8308512.1"/>
    </source>
</evidence>
<dbReference type="Proteomes" id="UP001217089">
    <property type="component" value="Unassembled WGS sequence"/>
</dbReference>
<evidence type="ECO:0000313" key="2">
    <source>
        <dbReference type="Proteomes" id="UP001217089"/>
    </source>
</evidence>
<dbReference type="EMBL" id="JARBDR010000657">
    <property type="protein sequence ID" value="KAJ8308512.1"/>
    <property type="molecule type" value="Genomic_DNA"/>
</dbReference>
<accession>A0ABQ9ETK3</accession>
<comment type="caution">
    <text evidence="1">The sequence shown here is derived from an EMBL/GenBank/DDBJ whole genome shotgun (WGS) entry which is preliminary data.</text>
</comment>
<sequence length="62" mass="7459">MAKFKIASIFVVKTYQNKNLCRIIYLKSLKIFLKSKHIYYANYNNVLFKKNNNNNNKNLKKN</sequence>